<proteinExistence type="predicted"/>
<evidence type="ECO:0000313" key="2">
    <source>
        <dbReference type="EMBL" id="KAG7397316.1"/>
    </source>
</evidence>
<keyword evidence="3" id="KW-1185">Reference proteome</keyword>
<dbReference type="Proteomes" id="UP000693981">
    <property type="component" value="Unassembled WGS sequence"/>
</dbReference>
<evidence type="ECO:0000313" key="1">
    <source>
        <dbReference type="EMBL" id="KAG7397314.1"/>
    </source>
</evidence>
<accession>A0A8T1WV37</accession>
<dbReference type="OrthoDB" id="68969at2759"/>
<name>A0A8T1WV37_9STRA</name>
<sequence>MPLTSKTLRPSEEATLPPLSSVLPATTMTFSAKTSSAGSDMMLGGLPPIHATDKKKDPKITVVDDIDAPVSRLNEIATAFDSLDDEVVDTTDLQCRYRRGKCTQPRTLKKNGSLHSYCEHHRLRSIRNQKVFDQKRRQQRECEVENRRHFYSRRRGV</sequence>
<reference evidence="2" key="1">
    <citation type="submission" date="2021-02" db="EMBL/GenBank/DDBJ databases">
        <authorList>
            <person name="Palmer J.M."/>
        </authorList>
    </citation>
    <scope>NUCLEOTIDE SEQUENCE</scope>
    <source>
        <strain evidence="2">SCRP23</strain>
    </source>
</reference>
<dbReference type="EMBL" id="JAGDFL010000117">
    <property type="protein sequence ID" value="KAG7397314.1"/>
    <property type="molecule type" value="Genomic_DNA"/>
</dbReference>
<organism evidence="2 3">
    <name type="scientific">Phytophthora boehmeriae</name>
    <dbReference type="NCBI Taxonomy" id="109152"/>
    <lineage>
        <taxon>Eukaryota</taxon>
        <taxon>Sar</taxon>
        <taxon>Stramenopiles</taxon>
        <taxon>Oomycota</taxon>
        <taxon>Peronosporomycetes</taxon>
        <taxon>Peronosporales</taxon>
        <taxon>Peronosporaceae</taxon>
        <taxon>Phytophthora</taxon>
    </lineage>
</organism>
<dbReference type="AlphaFoldDB" id="A0A8T1WV37"/>
<gene>
    <name evidence="1" type="ORF">PHYBOEH_000896</name>
    <name evidence="2" type="ORF">PHYBOEH_000898</name>
</gene>
<protein>
    <submittedName>
        <fullName evidence="2">Uncharacterized protein</fullName>
    </submittedName>
</protein>
<evidence type="ECO:0000313" key="3">
    <source>
        <dbReference type="Proteomes" id="UP000693981"/>
    </source>
</evidence>
<dbReference type="EMBL" id="JAGDFL010000117">
    <property type="protein sequence ID" value="KAG7397316.1"/>
    <property type="molecule type" value="Genomic_DNA"/>
</dbReference>
<comment type="caution">
    <text evidence="2">The sequence shown here is derived from an EMBL/GenBank/DDBJ whole genome shotgun (WGS) entry which is preliminary data.</text>
</comment>